<dbReference type="OrthoDB" id="5514310at2"/>
<dbReference type="RefSeq" id="WP_015347675.1">
    <property type="nucleotide sequence ID" value="NC_020126.1"/>
</dbReference>
<accession>L7U5P6</accession>
<dbReference type="EMBL" id="CP004025">
    <property type="protein sequence ID" value="AGC43413.1"/>
    <property type="molecule type" value="Genomic_DNA"/>
</dbReference>
<gene>
    <name evidence="2" type="ordered locus">MYSTI_02084</name>
</gene>
<dbReference type="PATRIC" id="fig|1278073.3.peg.2122"/>
<dbReference type="HOGENOM" id="CLU_1376869_0_0_7"/>
<evidence type="ECO:0000313" key="2">
    <source>
        <dbReference type="EMBL" id="AGC43413.1"/>
    </source>
</evidence>
<feature type="signal peptide" evidence="1">
    <location>
        <begin position="1"/>
        <end position="33"/>
    </location>
</feature>
<name>L7U5P6_MYXSD</name>
<feature type="chain" id="PRO_5003983604" description="Lipoprotein" evidence="1">
    <location>
        <begin position="34"/>
        <end position="198"/>
    </location>
</feature>
<dbReference type="AlphaFoldDB" id="L7U5P6"/>
<protein>
    <recommendedName>
        <fullName evidence="4">Lipoprotein</fullName>
    </recommendedName>
</protein>
<evidence type="ECO:0008006" key="4">
    <source>
        <dbReference type="Google" id="ProtNLM"/>
    </source>
</evidence>
<dbReference type="KEGG" id="msd:MYSTI_02084"/>
<dbReference type="STRING" id="1278073.MYSTI_02084"/>
<sequence>MNPAPRKHPPRTSSRHSWTARLALLVASGSVLATSEITPSTGYIPSKELPGAPLRVTSAEPVVIRTLLVRARAGQPEELQAEGQIIVKATVRWRSTDAHAPHQPWFQVQFEDRWGRRTGDSTILDGPEVTQEMEAGIGLREGCRLTEACEWPVTVLFALQDNIGAEGTVDVEWSATGRVSVEGTSDRPKGFTVEVLEP</sequence>
<reference evidence="2 3" key="1">
    <citation type="journal article" date="2013" name="Genome Announc.">
        <title>Complete genome sequence of Myxococcus stipitatus strain DSM 14675, a fruiting myxobacterium.</title>
        <authorList>
            <person name="Huntley S."/>
            <person name="Kneip S."/>
            <person name="Treuner-Lange A."/>
            <person name="Sogaard-Andersen L."/>
        </authorList>
    </citation>
    <scope>NUCLEOTIDE SEQUENCE [LARGE SCALE GENOMIC DNA]</scope>
    <source>
        <strain evidence="3">DSM 14675 / JCM 12634 / Mx s8</strain>
    </source>
</reference>
<proteinExistence type="predicted"/>
<evidence type="ECO:0000313" key="3">
    <source>
        <dbReference type="Proteomes" id="UP000011131"/>
    </source>
</evidence>
<evidence type="ECO:0000256" key="1">
    <source>
        <dbReference type="SAM" id="SignalP"/>
    </source>
</evidence>
<keyword evidence="3" id="KW-1185">Reference proteome</keyword>
<organism evidence="2 3">
    <name type="scientific">Myxococcus stipitatus (strain DSM 14675 / JCM 12634 / Mx s8)</name>
    <dbReference type="NCBI Taxonomy" id="1278073"/>
    <lineage>
        <taxon>Bacteria</taxon>
        <taxon>Pseudomonadati</taxon>
        <taxon>Myxococcota</taxon>
        <taxon>Myxococcia</taxon>
        <taxon>Myxococcales</taxon>
        <taxon>Cystobacterineae</taxon>
        <taxon>Myxococcaceae</taxon>
        <taxon>Myxococcus</taxon>
    </lineage>
</organism>
<dbReference type="Proteomes" id="UP000011131">
    <property type="component" value="Chromosome"/>
</dbReference>
<keyword evidence="1" id="KW-0732">Signal</keyword>